<evidence type="ECO:0000313" key="2">
    <source>
        <dbReference type="EMBL" id="MPN32368.1"/>
    </source>
</evidence>
<dbReference type="PANTHER" id="PTHR38730:SF1">
    <property type="entry name" value="SLL7028 PROTEIN"/>
    <property type="match status" value="1"/>
</dbReference>
<dbReference type="EMBL" id="VSSQ01084343">
    <property type="protein sequence ID" value="MPN32368.1"/>
    <property type="molecule type" value="Genomic_DNA"/>
</dbReference>
<dbReference type="AlphaFoldDB" id="A0A645H057"/>
<dbReference type="InterPro" id="IPR018698">
    <property type="entry name" value="VWA-like_dom"/>
</dbReference>
<feature type="domain" description="VWA-like" evidence="1">
    <location>
        <begin position="63"/>
        <end position="202"/>
    </location>
</feature>
<dbReference type="Pfam" id="PF09967">
    <property type="entry name" value="DUF2201"/>
    <property type="match status" value="1"/>
</dbReference>
<dbReference type="Gene3D" id="3.40.50.410">
    <property type="entry name" value="von Willebrand factor, type A domain"/>
    <property type="match status" value="1"/>
</dbReference>
<evidence type="ECO:0000259" key="1">
    <source>
        <dbReference type="Pfam" id="PF09967"/>
    </source>
</evidence>
<proteinExistence type="predicted"/>
<accession>A0A645H057</accession>
<organism evidence="2">
    <name type="scientific">bioreactor metagenome</name>
    <dbReference type="NCBI Taxonomy" id="1076179"/>
    <lineage>
        <taxon>unclassified sequences</taxon>
        <taxon>metagenomes</taxon>
        <taxon>ecological metagenomes</taxon>
    </lineage>
</organism>
<name>A0A645H057_9ZZZZ</name>
<dbReference type="InterPro" id="IPR036465">
    <property type="entry name" value="vWFA_dom_sf"/>
</dbReference>
<protein>
    <recommendedName>
        <fullName evidence="1">VWA-like domain-containing protein</fullName>
    </recommendedName>
</protein>
<sequence>MENRVRFDYRQFLRKFSVLKEEMAVDEDTFDYVFYSYGLSLYGNMPLIEPQEWKEVQKVEEFAIVIDTSMSCSGELVKKFLEETYGVLSENDSFFRKVNIHIIQCDDQVQTDQKIESEEDLKNYMEHLELKGEGGTDFRPAFAYVENLMKQHAFERLKGLLYFTDGRGTYPSKMPPYETAFVFMKEDYEEVDVPPWAMKLVLEEEDLQRP</sequence>
<dbReference type="SUPFAM" id="SSF53300">
    <property type="entry name" value="vWA-like"/>
    <property type="match status" value="1"/>
</dbReference>
<dbReference type="PANTHER" id="PTHR38730">
    <property type="entry name" value="SLL7028 PROTEIN"/>
    <property type="match status" value="1"/>
</dbReference>
<comment type="caution">
    <text evidence="2">The sequence shown here is derived from an EMBL/GenBank/DDBJ whole genome shotgun (WGS) entry which is preliminary data.</text>
</comment>
<dbReference type="CDD" id="cd00198">
    <property type="entry name" value="vWFA"/>
    <property type="match status" value="1"/>
</dbReference>
<gene>
    <name evidence="2" type="ORF">SDC9_179846</name>
</gene>
<reference evidence="2" key="1">
    <citation type="submission" date="2019-08" db="EMBL/GenBank/DDBJ databases">
        <authorList>
            <person name="Kucharzyk K."/>
            <person name="Murdoch R.W."/>
            <person name="Higgins S."/>
            <person name="Loffler F."/>
        </authorList>
    </citation>
    <scope>NUCLEOTIDE SEQUENCE</scope>
</reference>